<dbReference type="Pfam" id="PF18962">
    <property type="entry name" value="Por_Secre_tail"/>
    <property type="match status" value="1"/>
</dbReference>
<accession>A0A7L4ZDJ0</accession>
<evidence type="ECO:0000313" key="4">
    <source>
        <dbReference type="EMBL" id="QHI34659.1"/>
    </source>
</evidence>
<keyword evidence="4" id="KW-0560">Oxidoreductase</keyword>
<dbReference type="GO" id="GO:0016491">
    <property type="term" value="F:oxidoreductase activity"/>
    <property type="evidence" value="ECO:0007669"/>
    <property type="project" value="UniProtKB-KW"/>
</dbReference>
<evidence type="ECO:0000259" key="3">
    <source>
        <dbReference type="Pfam" id="PF18962"/>
    </source>
</evidence>
<dbReference type="Proteomes" id="UP000464657">
    <property type="component" value="Chromosome"/>
</dbReference>
<reference evidence="4 5" key="1">
    <citation type="journal article" date="2013" name="Int. J. Syst. Evol. Microbiol.">
        <title>Kordia antarctica sp. nov., isolated from Antarctic seawater.</title>
        <authorList>
            <person name="Baek K."/>
            <person name="Choi A."/>
            <person name="Kang I."/>
            <person name="Lee K."/>
            <person name="Cho J.C."/>
        </authorList>
    </citation>
    <scope>NUCLEOTIDE SEQUENCE [LARGE SCALE GENOMIC DNA]</scope>
    <source>
        <strain evidence="4 5">IMCC3317</strain>
    </source>
</reference>
<proteinExistence type="predicted"/>
<sequence>MYLTKKKQTYFTMKSRNYLLFVLLFPILLFSQDVSLQSFASGFTRPVDIKHANDSRLFIVEQDGVIKILNSAGITNPTPFLDIDTRVRSTANEQGLLGLVFDPNYATNNRFYVNYINLSGNTVIARFTTSANPDIADDTSEEILLTITQPYNNHNGGSLAFGNDGFLYIALGDGGNGGDPQNYAQNLQSLLGKILRIDVSGATSYTVPATNPFVGNPAGLDEIWSYGLRNPWKMSFDSDNGELWIGDVGQSNKEEINNVPIVNAGYNFGWRCYEGNSTFNTSGCPSMSTITFPVAQYNYGGSPFKCSITGGYRYRGADYSDFQGLYFFADYCTNEIGTLEYSGGSWNMTFNGPFSGNIATFGEDSSKELYAAGLSNGVIYKIIDTTLDVEENSLSNNYQLYPNPTQDFFQINNQNSASQIKEVVMYSFSGKLISNTRISTENQKITTSQLSKGIYIVQLISNNDAVSYHKLVIN</sequence>
<evidence type="ECO:0000256" key="1">
    <source>
        <dbReference type="ARBA" id="ARBA00022729"/>
    </source>
</evidence>
<keyword evidence="1" id="KW-0732">Signal</keyword>
<dbReference type="Pfam" id="PF07995">
    <property type="entry name" value="GSDH"/>
    <property type="match status" value="1"/>
</dbReference>
<dbReference type="InterPro" id="IPR012938">
    <property type="entry name" value="Glc/Sorbosone_DH"/>
</dbReference>
<feature type="domain" description="Glucose/Sorbosone dehydrogenase" evidence="2">
    <location>
        <begin position="44"/>
        <end position="342"/>
    </location>
</feature>
<dbReference type="KEGG" id="kan:IMCC3317_00020"/>
<dbReference type="InterPro" id="IPR011041">
    <property type="entry name" value="Quinoprot_gluc/sorb_DH_b-prop"/>
</dbReference>
<dbReference type="PANTHER" id="PTHR19328">
    <property type="entry name" value="HEDGEHOG-INTERACTING PROTEIN"/>
    <property type="match status" value="1"/>
</dbReference>
<dbReference type="EMBL" id="CP019288">
    <property type="protein sequence ID" value="QHI34659.1"/>
    <property type="molecule type" value="Genomic_DNA"/>
</dbReference>
<gene>
    <name evidence="4" type="primary">yliI_1</name>
    <name evidence="4" type="ORF">IMCC3317_00020</name>
</gene>
<evidence type="ECO:0000313" key="5">
    <source>
        <dbReference type="Proteomes" id="UP000464657"/>
    </source>
</evidence>
<dbReference type="NCBIfam" id="TIGR04183">
    <property type="entry name" value="Por_Secre_tail"/>
    <property type="match status" value="1"/>
</dbReference>
<dbReference type="SUPFAM" id="SSF50952">
    <property type="entry name" value="Soluble quinoprotein glucose dehydrogenase"/>
    <property type="match status" value="1"/>
</dbReference>
<organism evidence="4 5">
    <name type="scientific">Kordia antarctica</name>
    <dbReference type="NCBI Taxonomy" id="1218801"/>
    <lineage>
        <taxon>Bacteria</taxon>
        <taxon>Pseudomonadati</taxon>
        <taxon>Bacteroidota</taxon>
        <taxon>Flavobacteriia</taxon>
        <taxon>Flavobacteriales</taxon>
        <taxon>Flavobacteriaceae</taxon>
        <taxon>Kordia</taxon>
    </lineage>
</organism>
<dbReference type="InterPro" id="IPR011042">
    <property type="entry name" value="6-blade_b-propeller_TolB-like"/>
</dbReference>
<keyword evidence="5" id="KW-1185">Reference proteome</keyword>
<dbReference type="AlphaFoldDB" id="A0A7L4ZDJ0"/>
<protein>
    <submittedName>
        <fullName evidence="4">Soluble aldose sugar dehydrogenase YliI</fullName>
        <ecNumber evidence="4">1.1.5.-</ecNumber>
    </submittedName>
</protein>
<dbReference type="InterPro" id="IPR026444">
    <property type="entry name" value="Secre_tail"/>
</dbReference>
<dbReference type="Gene3D" id="2.120.10.30">
    <property type="entry name" value="TolB, C-terminal domain"/>
    <property type="match status" value="1"/>
</dbReference>
<evidence type="ECO:0000259" key="2">
    <source>
        <dbReference type="Pfam" id="PF07995"/>
    </source>
</evidence>
<name>A0A7L4ZDJ0_9FLAO</name>
<feature type="domain" description="Secretion system C-terminal sorting" evidence="3">
    <location>
        <begin position="400"/>
        <end position="473"/>
    </location>
</feature>
<dbReference type="PANTHER" id="PTHR19328:SF75">
    <property type="entry name" value="ALDOSE SUGAR DEHYDROGENASE YLII"/>
    <property type="match status" value="1"/>
</dbReference>
<dbReference type="EC" id="1.1.5.-" evidence="4"/>